<evidence type="ECO:0000256" key="1">
    <source>
        <dbReference type="SAM" id="MobiDB-lite"/>
    </source>
</evidence>
<dbReference type="EMBL" id="WJXA01000002">
    <property type="protein sequence ID" value="KAF7149672.1"/>
    <property type="molecule type" value="Genomic_DNA"/>
</dbReference>
<accession>A0A834HAI9</accession>
<feature type="region of interest" description="Disordered" evidence="1">
    <location>
        <begin position="1"/>
        <end position="59"/>
    </location>
</feature>
<protein>
    <recommendedName>
        <fullName evidence="4">Aminotransferase-like plant mobile domain-containing protein</fullName>
    </recommendedName>
</protein>
<name>A0A834HAI9_RHOSS</name>
<reference evidence="2" key="1">
    <citation type="submission" date="2019-11" db="EMBL/GenBank/DDBJ databases">
        <authorList>
            <person name="Liu Y."/>
            <person name="Hou J."/>
            <person name="Li T.-Q."/>
            <person name="Guan C.-H."/>
            <person name="Wu X."/>
            <person name="Wu H.-Z."/>
            <person name="Ling F."/>
            <person name="Zhang R."/>
            <person name="Shi X.-G."/>
            <person name="Ren J.-P."/>
            <person name="Chen E.-F."/>
            <person name="Sun J.-M."/>
        </authorList>
    </citation>
    <scope>NUCLEOTIDE SEQUENCE</scope>
    <source>
        <strain evidence="2">Adult_tree_wgs_1</strain>
        <tissue evidence="2">Leaves</tissue>
    </source>
</reference>
<organism evidence="2 3">
    <name type="scientific">Rhododendron simsii</name>
    <name type="common">Sims's rhododendron</name>
    <dbReference type="NCBI Taxonomy" id="118357"/>
    <lineage>
        <taxon>Eukaryota</taxon>
        <taxon>Viridiplantae</taxon>
        <taxon>Streptophyta</taxon>
        <taxon>Embryophyta</taxon>
        <taxon>Tracheophyta</taxon>
        <taxon>Spermatophyta</taxon>
        <taxon>Magnoliopsida</taxon>
        <taxon>eudicotyledons</taxon>
        <taxon>Gunneridae</taxon>
        <taxon>Pentapetalae</taxon>
        <taxon>asterids</taxon>
        <taxon>Ericales</taxon>
        <taxon>Ericaceae</taxon>
        <taxon>Ericoideae</taxon>
        <taxon>Rhodoreae</taxon>
        <taxon>Rhododendron</taxon>
    </lineage>
</organism>
<dbReference type="InterPro" id="IPR057221">
    <property type="entry name" value="DUF7899"/>
</dbReference>
<dbReference type="OrthoDB" id="1741775at2759"/>
<proteinExistence type="predicted"/>
<dbReference type="AlphaFoldDB" id="A0A834HAI9"/>
<evidence type="ECO:0008006" key="4">
    <source>
        <dbReference type="Google" id="ProtNLM"/>
    </source>
</evidence>
<keyword evidence="3" id="KW-1185">Reference proteome</keyword>
<evidence type="ECO:0000313" key="3">
    <source>
        <dbReference type="Proteomes" id="UP000626092"/>
    </source>
</evidence>
<dbReference type="Pfam" id="PF25463">
    <property type="entry name" value="DUF7899"/>
    <property type="match status" value="1"/>
</dbReference>
<dbReference type="PANTHER" id="PTHR34835:SF34">
    <property type="entry name" value="OS08G0555500 PROTEIN"/>
    <property type="match status" value="1"/>
</dbReference>
<comment type="caution">
    <text evidence="2">The sequence shown here is derived from an EMBL/GenBank/DDBJ whole genome shotgun (WGS) entry which is preliminary data.</text>
</comment>
<dbReference type="PANTHER" id="PTHR34835">
    <property type="entry name" value="OS07G0283600 PROTEIN-RELATED"/>
    <property type="match status" value="1"/>
</dbReference>
<dbReference type="Proteomes" id="UP000626092">
    <property type="component" value="Unassembled WGS sequence"/>
</dbReference>
<sequence length="533" mass="59810">MFDYENDTSAQHKVDGPYRSMTGGSVDIQRGNPLGDDESFDHDERKKVQGSPTPKPKKDYIQARISLRSIVKIISKLSLEQSEAIREIGLGGLLGLRCMKQDHILTRWLIKNFDPESSSMNVHGQQLLLTPVEVHNVLGIQCEGKDVKLKGSREGFLDLCKMVGVVQGSIPLKGLKDYLKETKSVGDDFKMKFVLYVLGAFLCPTTKPALKKSYLHAVKNVEAMKECNWAKLTLDFLIGSVRKCKQKGHLRANGCLLLLVVCETIVSFAIDLATRRDLCSLKPGVWLDSAIITLVAVQLTSVQRKRHQDRCHTTWYLPTYISQRIINDKVSEDEYPPLAQSFFGETKYTGEIHACQEGIPLPNGVQGGQFNSGVKFNVCLAKTSTRMFGEDIYKDVWRGHLQGTIRNALSQLVWTKAAVNCFAQEVLVRTSSTVSSESDHGALAWARVTLGSFEDVKCKPRNRTVAVWNFRGELVTSFEDHLLWHPDCNTNNIYITSDQDLIISYCKADSDDHWMEGNGKFCNLLINKCSQKP</sequence>
<gene>
    <name evidence="2" type="ORF">RHSIM_Rhsim02G0102000</name>
</gene>
<evidence type="ECO:0000313" key="2">
    <source>
        <dbReference type="EMBL" id="KAF7149672.1"/>
    </source>
</evidence>